<comment type="caution">
    <text evidence="7">The sequence shown here is derived from an EMBL/GenBank/DDBJ whole genome shotgun (WGS) entry which is preliminary data.</text>
</comment>
<evidence type="ECO:0000256" key="6">
    <source>
        <dbReference type="SAM" id="Phobius"/>
    </source>
</evidence>
<dbReference type="Proteomes" id="UP001190700">
    <property type="component" value="Unassembled WGS sequence"/>
</dbReference>
<comment type="similarity">
    <text evidence="2">Belongs to the bile acid:sodium symporter (BASS) (TC 2.A.28) family.</text>
</comment>
<organism evidence="7 8">
    <name type="scientific">Cymbomonas tetramitiformis</name>
    <dbReference type="NCBI Taxonomy" id="36881"/>
    <lineage>
        <taxon>Eukaryota</taxon>
        <taxon>Viridiplantae</taxon>
        <taxon>Chlorophyta</taxon>
        <taxon>Pyramimonadophyceae</taxon>
        <taxon>Pyramimonadales</taxon>
        <taxon>Pyramimonadaceae</taxon>
        <taxon>Cymbomonas</taxon>
    </lineage>
</organism>
<evidence type="ECO:0000313" key="8">
    <source>
        <dbReference type="Proteomes" id="UP001190700"/>
    </source>
</evidence>
<dbReference type="InterPro" id="IPR002657">
    <property type="entry name" value="BilAc:Na_symport/Acr3"/>
</dbReference>
<proteinExistence type="inferred from homology"/>
<evidence type="ECO:0000256" key="1">
    <source>
        <dbReference type="ARBA" id="ARBA00004141"/>
    </source>
</evidence>
<feature type="transmembrane region" description="Helical" evidence="6">
    <location>
        <begin position="140"/>
        <end position="159"/>
    </location>
</feature>
<feature type="transmembrane region" description="Helical" evidence="6">
    <location>
        <begin position="171"/>
        <end position="188"/>
    </location>
</feature>
<sequence length="325" mass="34783">MAAIRWSVAVGIILLGAVMFITGVNIDTTKLKALLNRKTLWGVAAAYCGQAIVNPLSGFLLTAAFDLDTKTRIGAIVIASAPGGGLSNLFTFLSYGNLELSVVATTLSTVTAFATMPVLLKIYTEVVWDADSLDLPYAQIIVGLLVITLPMVLGIAFKIKCPTQAEKVSKYGILSAGFMVVFLVISTVMDPEKLEIFGSIQGKTIGCGIIFCILGFIFGYLISVAFRLNEADRRAICFEICAQNSPLAISIIDMTYGEDAADYIGFVVVYALVSVRSSISSLEFCAELSLPPSLPLSAWLMSGLSLTSVILNQLGFRLSSQVMRL</sequence>
<feature type="transmembrane region" description="Helical" evidence="6">
    <location>
        <begin position="208"/>
        <end position="226"/>
    </location>
</feature>
<keyword evidence="3 6" id="KW-0812">Transmembrane</keyword>
<feature type="transmembrane region" description="Helical" evidence="6">
    <location>
        <begin position="100"/>
        <end position="120"/>
    </location>
</feature>
<dbReference type="AlphaFoldDB" id="A0AAE0C7T3"/>
<evidence type="ECO:0000256" key="4">
    <source>
        <dbReference type="ARBA" id="ARBA00022989"/>
    </source>
</evidence>
<keyword evidence="8" id="KW-1185">Reference proteome</keyword>
<evidence type="ECO:0000256" key="3">
    <source>
        <dbReference type="ARBA" id="ARBA00022692"/>
    </source>
</evidence>
<accession>A0AAE0C7T3</accession>
<gene>
    <name evidence="7" type="ORF">CYMTET_40585</name>
</gene>
<name>A0AAE0C7T3_9CHLO</name>
<keyword evidence="4 6" id="KW-1133">Transmembrane helix</keyword>
<evidence type="ECO:0000313" key="7">
    <source>
        <dbReference type="EMBL" id="KAK3250018.1"/>
    </source>
</evidence>
<evidence type="ECO:0000256" key="2">
    <source>
        <dbReference type="ARBA" id="ARBA00006528"/>
    </source>
</evidence>
<dbReference type="InterPro" id="IPR038770">
    <property type="entry name" value="Na+/solute_symporter_sf"/>
</dbReference>
<feature type="transmembrane region" description="Helical" evidence="6">
    <location>
        <begin position="39"/>
        <end position="61"/>
    </location>
</feature>
<dbReference type="GO" id="GO:0016020">
    <property type="term" value="C:membrane"/>
    <property type="evidence" value="ECO:0007669"/>
    <property type="project" value="UniProtKB-SubCell"/>
</dbReference>
<feature type="transmembrane region" description="Helical" evidence="6">
    <location>
        <begin position="6"/>
        <end position="27"/>
    </location>
</feature>
<reference evidence="7 8" key="1">
    <citation type="journal article" date="2015" name="Genome Biol. Evol.">
        <title>Comparative Genomics of a Bacterivorous Green Alga Reveals Evolutionary Causalities and Consequences of Phago-Mixotrophic Mode of Nutrition.</title>
        <authorList>
            <person name="Burns J.A."/>
            <person name="Paasch A."/>
            <person name="Narechania A."/>
            <person name="Kim E."/>
        </authorList>
    </citation>
    <scope>NUCLEOTIDE SEQUENCE [LARGE SCALE GENOMIC DNA]</scope>
    <source>
        <strain evidence="7 8">PLY_AMNH</strain>
    </source>
</reference>
<feature type="transmembrane region" description="Helical" evidence="6">
    <location>
        <begin position="73"/>
        <end position="93"/>
    </location>
</feature>
<dbReference type="GO" id="GO:0009941">
    <property type="term" value="C:chloroplast envelope"/>
    <property type="evidence" value="ECO:0007669"/>
    <property type="project" value="UniProtKB-ARBA"/>
</dbReference>
<dbReference type="PANTHER" id="PTHR10361:SF28">
    <property type="entry name" value="P3 PROTEIN-RELATED"/>
    <property type="match status" value="1"/>
</dbReference>
<keyword evidence="5 6" id="KW-0472">Membrane</keyword>
<protein>
    <submittedName>
        <fullName evidence="7">Uncharacterized protein</fullName>
    </submittedName>
</protein>
<dbReference type="EMBL" id="LGRX02026958">
    <property type="protein sequence ID" value="KAK3250018.1"/>
    <property type="molecule type" value="Genomic_DNA"/>
</dbReference>
<comment type="subcellular location">
    <subcellularLocation>
        <location evidence="1">Membrane</location>
        <topology evidence="1">Multi-pass membrane protein</topology>
    </subcellularLocation>
</comment>
<dbReference type="InterPro" id="IPR004710">
    <property type="entry name" value="Bilac:Na_transpt"/>
</dbReference>
<dbReference type="Pfam" id="PF01758">
    <property type="entry name" value="SBF"/>
    <property type="match status" value="1"/>
</dbReference>
<evidence type="ECO:0000256" key="5">
    <source>
        <dbReference type="ARBA" id="ARBA00023136"/>
    </source>
</evidence>
<dbReference type="Gene3D" id="1.20.1530.20">
    <property type="match status" value="1"/>
</dbReference>
<dbReference type="PANTHER" id="PTHR10361">
    <property type="entry name" value="SODIUM-BILE ACID COTRANSPORTER"/>
    <property type="match status" value="1"/>
</dbReference>